<feature type="compositionally biased region" description="Low complexity" evidence="1">
    <location>
        <begin position="94"/>
        <end position="104"/>
    </location>
</feature>
<feature type="region of interest" description="Disordered" evidence="1">
    <location>
        <begin position="76"/>
        <end position="104"/>
    </location>
</feature>
<reference evidence="2" key="1">
    <citation type="submission" date="2021-03" db="EMBL/GenBank/DDBJ databases">
        <title>Draft genome sequence of rust myrtle Austropuccinia psidii MF-1, a brazilian biotype.</title>
        <authorList>
            <person name="Quecine M.C."/>
            <person name="Pachon D.M.R."/>
            <person name="Bonatelli M.L."/>
            <person name="Correr F.H."/>
            <person name="Franceschini L.M."/>
            <person name="Leite T.F."/>
            <person name="Margarido G.R.A."/>
            <person name="Almeida C.A."/>
            <person name="Ferrarezi J.A."/>
            <person name="Labate C.A."/>
        </authorList>
    </citation>
    <scope>NUCLEOTIDE SEQUENCE</scope>
    <source>
        <strain evidence="2">MF-1</strain>
    </source>
</reference>
<comment type="caution">
    <text evidence="2">The sequence shown here is derived from an EMBL/GenBank/DDBJ whole genome shotgun (WGS) entry which is preliminary data.</text>
</comment>
<feature type="compositionally biased region" description="Polar residues" evidence="1">
    <location>
        <begin position="76"/>
        <end position="87"/>
    </location>
</feature>
<protein>
    <submittedName>
        <fullName evidence="2">Uncharacterized protein</fullName>
    </submittedName>
</protein>
<gene>
    <name evidence="2" type="ORF">O181_044006</name>
</gene>
<evidence type="ECO:0000313" key="2">
    <source>
        <dbReference type="EMBL" id="MBW0504291.1"/>
    </source>
</evidence>
<sequence length="1228" mass="137901">MINQQSKQTSIKSKSKSTSTSTSTSKSKSKSEFQNLNSSSSSSSNSKSIDLFSYNFNNHRKSNSIFKDILLKTPQKTSNSIPNSPSSYHRHELNFNSNLSPSSSSNSNYNKLIKSSIQPLNLSNPSLQSIKLIKQSIIRASPIFNQSNTKNLNQNLSYHGLHFVLFLKVNIPYQSIISNQSTSLTIPLMNDHNIKLQHSTIFPIIRKSTNSRPVLLYSKNQIESTLTASVLNLSKSFQIPSHKLIQPPQASISIRNFKISIIIKSQSPNLLLTLHQSSFAEYAVMLDCFSPWSTVGPDWPFSVIIPTPLCLKNSIKLFLPSSNQSNQDLIDKNLLVKTFPPLHHQKLDSSILPSIKTFGTPKSLILSDEEILPLSDESEPECIDSFEEDDLKSQTNWDWINNNHSTQVEGVFQSTDELLILFNSIPQQIPPSINHSSLIAKLGSSSLSISVHRGIKPINGKLDSISLDINFNLNLCSISTHSIDDKIPFKLIVPQIINKNILSAQWSPLNGQGIIGSIMPKFQSTSTSPIIKSSPISLPSLPPSPTPSNKLDLGNCLTEVNLLDTPAPFLDSSLKTGENNSFEDLNSFNDHNYSLSSNTLKSNFEDENINESNEFIAWIDIKWLMNHASQTGNMENTQLSLNLRGQLEMALSTTPQSGRSKFFMPFFSLPFVDKHDCLCQISNSPVDFPIGQELEIILPSWATKSEGVPDQQFHQIQLSLTKGQTNLSEEFITVSLPNPVSPQNHLASIISEPSAFLASPFMNQLPPVVKKVIVRPFVKPIGYRIRALSNLSRKRTNRSGSLVKRLSRFGLDNKTDIASEVVNKIKVGISSVEVDLSVDAHPLLTKSEGFIYQYCEVLMTLCRPANDDGEMVVNLGFSTQSLEGLEILGAWIGDRELLREVGLKVKENQNDNQLDVELNLACIGVGLINGFIDQIPKLRLIVQGRKCVLWRTNSEFGQKPNKDESVEIGEAIRQHCLLPFFSVPLAVYKVTLNHSLGVTVSIEDSNMLILQGFLSPIMLIKYSVSPKKTLHATVSIKTNTPLPKSLSLDLAKECSNQMIGWRRYYECKWELNWKTILICWLVYLVSVIGMNLDQVGSQIDQLNEIVLKHYQHRHLVDVGITNQLKENSSDLQTEDRVQSDQSILKHKHETETRDEFKEMTMIEERSISDLIKKFKEEIEEKVTQEEANDQIKSKGKLMKLILFKPISKFKQKFFEIIFWVKNVIKDES</sequence>
<proteinExistence type="predicted"/>
<organism evidence="2 3">
    <name type="scientific">Austropuccinia psidii MF-1</name>
    <dbReference type="NCBI Taxonomy" id="1389203"/>
    <lineage>
        <taxon>Eukaryota</taxon>
        <taxon>Fungi</taxon>
        <taxon>Dikarya</taxon>
        <taxon>Basidiomycota</taxon>
        <taxon>Pucciniomycotina</taxon>
        <taxon>Pucciniomycetes</taxon>
        <taxon>Pucciniales</taxon>
        <taxon>Sphaerophragmiaceae</taxon>
        <taxon>Austropuccinia</taxon>
    </lineage>
</organism>
<name>A0A9Q3DPK9_9BASI</name>
<dbReference type="AlphaFoldDB" id="A0A9Q3DPK9"/>
<feature type="region of interest" description="Disordered" evidence="1">
    <location>
        <begin position="1"/>
        <end position="46"/>
    </location>
</feature>
<dbReference type="EMBL" id="AVOT02017849">
    <property type="protein sequence ID" value="MBW0504291.1"/>
    <property type="molecule type" value="Genomic_DNA"/>
</dbReference>
<accession>A0A9Q3DPK9</accession>
<dbReference type="Proteomes" id="UP000765509">
    <property type="component" value="Unassembled WGS sequence"/>
</dbReference>
<keyword evidence="3" id="KW-1185">Reference proteome</keyword>
<evidence type="ECO:0000313" key="3">
    <source>
        <dbReference type="Proteomes" id="UP000765509"/>
    </source>
</evidence>
<dbReference type="OrthoDB" id="2506937at2759"/>
<evidence type="ECO:0000256" key="1">
    <source>
        <dbReference type="SAM" id="MobiDB-lite"/>
    </source>
</evidence>